<sequence length="224" mass="25226">MDERLNIYQKLSAITNELERIGKSLTVGAGKNAYKAVKEGDVLSAVKPLEEKYKVYSFPSSRKILFADTETIASTYDGSTTEKKQRFLRIETVYRFVNIENPAEYIEITTYGDGLDSADKAPGKAMTYSDKYALLKAYKIETGDDPDQTASDSYEKPSTAYKRITEYLKTNKAYTLADVTKVVKKSYNGKVINELSTKEVDEIIARMEKAKNEQIHSKECEAAN</sequence>
<dbReference type="InterPro" id="IPR007499">
    <property type="entry name" value="ERF_bacteria_virus"/>
</dbReference>
<dbReference type="Pfam" id="PF04404">
    <property type="entry name" value="ERF"/>
    <property type="match status" value="1"/>
</dbReference>
<reference evidence="1" key="1">
    <citation type="journal article" date="2021" name="Proc. Natl. Acad. Sci. U.S.A.">
        <title>A Catalog of Tens of Thousands of Viruses from Human Metagenomes Reveals Hidden Associations with Chronic Diseases.</title>
        <authorList>
            <person name="Tisza M.J."/>
            <person name="Buck C.B."/>
        </authorList>
    </citation>
    <scope>NUCLEOTIDE SEQUENCE</scope>
    <source>
        <strain evidence="1">CttDR14</strain>
    </source>
</reference>
<organism evidence="1">
    <name type="scientific">Siphoviridae sp. cttDR14</name>
    <dbReference type="NCBI Taxonomy" id="2826490"/>
    <lineage>
        <taxon>Viruses</taxon>
        <taxon>Duplodnaviria</taxon>
        <taxon>Heunggongvirae</taxon>
        <taxon>Uroviricota</taxon>
        <taxon>Caudoviricetes</taxon>
    </lineage>
</organism>
<proteinExistence type="predicted"/>
<dbReference type="EMBL" id="BK014798">
    <property type="protein sequence ID" value="DAD76273.1"/>
    <property type="molecule type" value="Genomic_DNA"/>
</dbReference>
<name>A0A8S5M1S6_9CAUD</name>
<accession>A0A8S5M1S6</accession>
<protein>
    <submittedName>
        <fullName evidence="1">ERF superfamily protein</fullName>
    </submittedName>
</protein>
<evidence type="ECO:0000313" key="1">
    <source>
        <dbReference type="EMBL" id="DAD76273.1"/>
    </source>
</evidence>